<evidence type="ECO:0000313" key="2">
    <source>
        <dbReference type="EMBL" id="KAL1599735.1"/>
    </source>
</evidence>
<sequence length="357" mass="39583">MNPQTPPKTPVRKRTARHDDAMPDAEDRSSGAATPPGTPLQHMEVEGRTPFAEPRSTGAVTPPDTPRQRKEEEGRTTPYAGPDSPTSASPPPPLVQSDLDRPLAHAEKELLAFAAHNLGNPSNLLVICPKTHVPLVHVLSEIALYFECGIGSATCDFVPMTDGPSYTTQEILRDRLHVDHTQTGTAEQQSRDATSTHPLAPATYTRVVCFGLPLLLASDRVTALLRDWKRLIRSGLYPHAQLVLELEWGRETSWEAVATKYQALAAGTGMDLVLINSRRLHDDSAGGDEMYHRYMYGMSYGNLAAKLDHLPNPSENLRGFIKDMEKQQRLINSGKFRKDNKFMQPGDKLYGRFELSR</sequence>
<gene>
    <name evidence="2" type="ORF">SLS60_007539</name>
</gene>
<dbReference type="Proteomes" id="UP001521785">
    <property type="component" value="Unassembled WGS sequence"/>
</dbReference>
<protein>
    <submittedName>
        <fullName evidence="2">Uncharacterized protein</fullName>
    </submittedName>
</protein>
<evidence type="ECO:0000256" key="1">
    <source>
        <dbReference type="SAM" id="MobiDB-lite"/>
    </source>
</evidence>
<reference evidence="2 3" key="1">
    <citation type="submission" date="2024-02" db="EMBL/GenBank/DDBJ databases">
        <title>De novo assembly and annotation of 12 fungi associated with fruit tree decline syndrome in Ontario, Canada.</title>
        <authorList>
            <person name="Sulman M."/>
            <person name="Ellouze W."/>
            <person name="Ilyukhin E."/>
        </authorList>
    </citation>
    <scope>NUCLEOTIDE SEQUENCE [LARGE SCALE GENOMIC DNA]</scope>
    <source>
        <strain evidence="2 3">M42-189</strain>
    </source>
</reference>
<accession>A0ABR3R5M7</accession>
<name>A0ABR3R5M7_9PLEO</name>
<keyword evidence="3" id="KW-1185">Reference proteome</keyword>
<comment type="caution">
    <text evidence="2">The sequence shown here is derived from an EMBL/GenBank/DDBJ whole genome shotgun (WGS) entry which is preliminary data.</text>
</comment>
<organism evidence="2 3">
    <name type="scientific">Paraconiothyrium brasiliense</name>
    <dbReference type="NCBI Taxonomy" id="300254"/>
    <lineage>
        <taxon>Eukaryota</taxon>
        <taxon>Fungi</taxon>
        <taxon>Dikarya</taxon>
        <taxon>Ascomycota</taxon>
        <taxon>Pezizomycotina</taxon>
        <taxon>Dothideomycetes</taxon>
        <taxon>Pleosporomycetidae</taxon>
        <taxon>Pleosporales</taxon>
        <taxon>Massarineae</taxon>
        <taxon>Didymosphaeriaceae</taxon>
        <taxon>Paraconiothyrium</taxon>
    </lineage>
</organism>
<feature type="compositionally biased region" description="Basic and acidic residues" evidence="1">
    <location>
        <begin position="66"/>
        <end position="75"/>
    </location>
</feature>
<feature type="compositionally biased region" description="Basic and acidic residues" evidence="1">
    <location>
        <begin position="17"/>
        <end position="29"/>
    </location>
</feature>
<evidence type="ECO:0000313" key="3">
    <source>
        <dbReference type="Proteomes" id="UP001521785"/>
    </source>
</evidence>
<feature type="region of interest" description="Disordered" evidence="1">
    <location>
        <begin position="1"/>
        <end position="98"/>
    </location>
</feature>
<proteinExistence type="predicted"/>
<dbReference type="EMBL" id="JAKJXO020000010">
    <property type="protein sequence ID" value="KAL1599735.1"/>
    <property type="molecule type" value="Genomic_DNA"/>
</dbReference>